<keyword evidence="2" id="KW-0408">Iron</keyword>
<dbReference type="OrthoDB" id="406634at2759"/>
<dbReference type="Proteomes" id="UP000807342">
    <property type="component" value="Unassembled WGS sequence"/>
</dbReference>
<dbReference type="Gene3D" id="3.30.2020.30">
    <property type="match status" value="1"/>
</dbReference>
<dbReference type="GO" id="GO:0046872">
    <property type="term" value="F:metal ion binding"/>
    <property type="evidence" value="ECO:0007669"/>
    <property type="project" value="UniProtKB-KW"/>
</dbReference>
<accession>A0A9P6BUA5</accession>
<comment type="caution">
    <text evidence="3">The sequence shown here is derived from an EMBL/GenBank/DDBJ whole genome shotgun (WGS) entry which is preliminary data.</text>
</comment>
<keyword evidence="1" id="KW-0479">Metal-binding</keyword>
<organism evidence="3 4">
    <name type="scientific">Macrolepiota fuliginosa MF-IS2</name>
    <dbReference type="NCBI Taxonomy" id="1400762"/>
    <lineage>
        <taxon>Eukaryota</taxon>
        <taxon>Fungi</taxon>
        <taxon>Dikarya</taxon>
        <taxon>Basidiomycota</taxon>
        <taxon>Agaricomycotina</taxon>
        <taxon>Agaricomycetes</taxon>
        <taxon>Agaricomycetidae</taxon>
        <taxon>Agaricales</taxon>
        <taxon>Agaricineae</taxon>
        <taxon>Agaricaceae</taxon>
        <taxon>Macrolepiota</taxon>
    </lineage>
</organism>
<evidence type="ECO:0000313" key="3">
    <source>
        <dbReference type="EMBL" id="KAF9439431.1"/>
    </source>
</evidence>
<evidence type="ECO:0000256" key="1">
    <source>
        <dbReference type="ARBA" id="ARBA00022723"/>
    </source>
</evidence>
<reference evidence="3" key="1">
    <citation type="submission" date="2020-11" db="EMBL/GenBank/DDBJ databases">
        <authorList>
            <consortium name="DOE Joint Genome Institute"/>
            <person name="Ahrendt S."/>
            <person name="Riley R."/>
            <person name="Andreopoulos W."/>
            <person name="Labutti K."/>
            <person name="Pangilinan J."/>
            <person name="Ruiz-Duenas F.J."/>
            <person name="Barrasa J.M."/>
            <person name="Sanchez-Garcia M."/>
            <person name="Camarero S."/>
            <person name="Miyauchi S."/>
            <person name="Serrano A."/>
            <person name="Linde D."/>
            <person name="Babiker R."/>
            <person name="Drula E."/>
            <person name="Ayuso-Fernandez I."/>
            <person name="Pacheco R."/>
            <person name="Padilla G."/>
            <person name="Ferreira P."/>
            <person name="Barriuso J."/>
            <person name="Kellner H."/>
            <person name="Castanera R."/>
            <person name="Alfaro M."/>
            <person name="Ramirez L."/>
            <person name="Pisabarro A.G."/>
            <person name="Kuo A."/>
            <person name="Tritt A."/>
            <person name="Lipzen A."/>
            <person name="He G."/>
            <person name="Yan M."/>
            <person name="Ng V."/>
            <person name="Cullen D."/>
            <person name="Martin F."/>
            <person name="Rosso M.-N."/>
            <person name="Henrissat B."/>
            <person name="Hibbett D."/>
            <person name="Martinez A.T."/>
            <person name="Grigoriev I.V."/>
        </authorList>
    </citation>
    <scope>NUCLEOTIDE SEQUENCE</scope>
    <source>
        <strain evidence="3">MF-IS2</strain>
    </source>
</reference>
<evidence type="ECO:0000313" key="4">
    <source>
        <dbReference type="Proteomes" id="UP000807342"/>
    </source>
</evidence>
<protein>
    <submittedName>
        <fullName evidence="3">Uncharacterized protein</fullName>
    </submittedName>
</protein>
<gene>
    <name evidence="3" type="ORF">P691DRAFT_807390</name>
</gene>
<dbReference type="EMBL" id="MU154329">
    <property type="protein sequence ID" value="KAF9439431.1"/>
    <property type="molecule type" value="Genomic_DNA"/>
</dbReference>
<dbReference type="InterPro" id="IPR038492">
    <property type="entry name" value="GBBH-like_N_sf"/>
</dbReference>
<sequence>MLLCTLPYTPTHPLTQSYRNAPFKRTWSSLTPIPTGITIHALNNAAFPHIWLRDSCQSSPDCIHPSNKQKLHSTSDILLDARPMSLDSDGIRVTDRELEIT</sequence>
<keyword evidence="4" id="KW-1185">Reference proteome</keyword>
<evidence type="ECO:0000256" key="2">
    <source>
        <dbReference type="ARBA" id="ARBA00023004"/>
    </source>
</evidence>
<proteinExistence type="predicted"/>
<dbReference type="AlphaFoldDB" id="A0A9P6BUA5"/>
<name>A0A9P6BUA5_9AGAR</name>